<evidence type="ECO:0000256" key="1">
    <source>
        <dbReference type="ARBA" id="ARBA00000085"/>
    </source>
</evidence>
<dbReference type="PANTHER" id="PTHR43065">
    <property type="entry name" value="SENSOR HISTIDINE KINASE"/>
    <property type="match status" value="1"/>
</dbReference>
<reference evidence="11" key="1">
    <citation type="journal article" date="2023" name="Int. J. Syst. Evol. Microbiol.">
        <title>Mesoterricola silvestris gen. nov., sp. nov., Mesoterricola sediminis sp. nov., Geothrix oryzae sp. nov., Geothrix edaphica sp. nov., Geothrix rubra sp. nov., and Geothrix limicola sp. nov., six novel members of Acidobacteriota isolated from soils.</title>
        <authorList>
            <person name="Itoh H."/>
            <person name="Sugisawa Y."/>
            <person name="Mise K."/>
            <person name="Xu Z."/>
            <person name="Kuniyasu M."/>
            <person name="Ushijima N."/>
            <person name="Kawano K."/>
            <person name="Kobayashi E."/>
            <person name="Shiratori Y."/>
            <person name="Masuda Y."/>
            <person name="Senoo K."/>
        </authorList>
    </citation>
    <scope>NUCLEOTIDE SEQUENCE</scope>
    <source>
        <strain evidence="11">W786</strain>
    </source>
</reference>
<keyword evidence="8" id="KW-1133">Transmembrane helix</keyword>
<dbReference type="SUPFAM" id="SSF47384">
    <property type="entry name" value="Homodimeric domain of signal transducing histidine kinase"/>
    <property type="match status" value="1"/>
</dbReference>
<evidence type="ECO:0000256" key="8">
    <source>
        <dbReference type="SAM" id="Phobius"/>
    </source>
</evidence>
<comment type="catalytic activity">
    <reaction evidence="1">
        <text>ATP + protein L-histidine = ADP + protein N-phospho-L-histidine.</text>
        <dbReference type="EC" id="2.7.13.3"/>
    </reaction>
</comment>
<dbReference type="GO" id="GO:0016020">
    <property type="term" value="C:membrane"/>
    <property type="evidence" value="ECO:0007669"/>
    <property type="project" value="UniProtKB-SubCell"/>
</dbReference>
<evidence type="ECO:0000256" key="7">
    <source>
        <dbReference type="SAM" id="MobiDB-lite"/>
    </source>
</evidence>
<gene>
    <name evidence="11" type="ORF">METESE_33070</name>
</gene>
<dbReference type="Gene3D" id="6.10.340.10">
    <property type="match status" value="1"/>
</dbReference>
<dbReference type="SUPFAM" id="SSF158472">
    <property type="entry name" value="HAMP domain-like"/>
    <property type="match status" value="1"/>
</dbReference>
<dbReference type="EMBL" id="AP027081">
    <property type="protein sequence ID" value="BDU78349.1"/>
    <property type="molecule type" value="Genomic_DNA"/>
</dbReference>
<dbReference type="CDD" id="cd00082">
    <property type="entry name" value="HisKA"/>
    <property type="match status" value="1"/>
</dbReference>
<feature type="transmembrane region" description="Helical" evidence="8">
    <location>
        <begin position="196"/>
        <end position="214"/>
    </location>
</feature>
<evidence type="ECO:0000313" key="11">
    <source>
        <dbReference type="EMBL" id="BDU78349.1"/>
    </source>
</evidence>
<keyword evidence="5" id="KW-0808">Transferase</keyword>
<dbReference type="Proteomes" id="UP001228113">
    <property type="component" value="Chromosome"/>
</dbReference>
<dbReference type="PROSITE" id="PS50109">
    <property type="entry name" value="HIS_KIN"/>
    <property type="match status" value="1"/>
</dbReference>
<dbReference type="Gene3D" id="1.10.287.130">
    <property type="match status" value="1"/>
</dbReference>
<dbReference type="Pfam" id="PF00512">
    <property type="entry name" value="HisKA"/>
    <property type="match status" value="1"/>
</dbReference>
<dbReference type="SMART" id="SM00304">
    <property type="entry name" value="HAMP"/>
    <property type="match status" value="1"/>
</dbReference>
<sequence>MGTRIGTRLIIGASLVSALVIGVMSVLTVRSHNDELVAQLMRNANQLGETIKISTHYDMLENRREDLHRQIRTLGGLQSEGVRKVRLFNKEGRIMFSSDSSEIGTTLDKRGEACYACHQEGKPLEKLDINARARIFRDPDDGVRVLGIINPIPNEPGCYTAACHAHSRQQSVLGVLDVNISLAQADQDIARSRRNMALLAGAAIFFTGIVIWWLNRRLVVRPVEALIKGTRRVADGDLGSAIHVEGRHELGHLAEAFNTMTRTLSETRLQLTQADKLASVGRLAAGIAHEINNPLTGVLTYASLMAKRFPAGDPSAEDLEVIIRETKRCRGIIKELLDFARPTPPSRRLTDLNEVMRHSLAVVMNQLSMSQVNLSLDLAQDLPEVFADANQLQQVVVNLLLNAADVVEPETGQIRLSTRDVGDGFVAFQVEDNGSGIRAEDVPHLFEPFFSTKGNRGTGLGLAVTWGIVEGHAGSIDVQTELGKGTCFSVRIPTRNPETGNPDTNKEALP</sequence>
<dbReference type="SMART" id="SM00387">
    <property type="entry name" value="HATPase_c"/>
    <property type="match status" value="1"/>
</dbReference>
<dbReference type="Pfam" id="PF00672">
    <property type="entry name" value="HAMP"/>
    <property type="match status" value="1"/>
</dbReference>
<dbReference type="Pfam" id="PF02518">
    <property type="entry name" value="HATPase_c"/>
    <property type="match status" value="1"/>
</dbReference>
<evidence type="ECO:0000259" key="9">
    <source>
        <dbReference type="PROSITE" id="PS50109"/>
    </source>
</evidence>
<keyword evidence="8" id="KW-0472">Membrane</keyword>
<dbReference type="PROSITE" id="PS50885">
    <property type="entry name" value="HAMP"/>
    <property type="match status" value="1"/>
</dbReference>
<keyword evidence="12" id="KW-1185">Reference proteome</keyword>
<dbReference type="Gene3D" id="3.30.565.10">
    <property type="entry name" value="Histidine kinase-like ATPase, C-terminal domain"/>
    <property type="match status" value="1"/>
</dbReference>
<evidence type="ECO:0000256" key="4">
    <source>
        <dbReference type="ARBA" id="ARBA00022553"/>
    </source>
</evidence>
<dbReference type="InterPro" id="IPR003661">
    <property type="entry name" value="HisK_dim/P_dom"/>
</dbReference>
<evidence type="ECO:0000256" key="6">
    <source>
        <dbReference type="ARBA" id="ARBA00022777"/>
    </source>
</evidence>
<evidence type="ECO:0000256" key="2">
    <source>
        <dbReference type="ARBA" id="ARBA00004370"/>
    </source>
</evidence>
<evidence type="ECO:0000313" key="12">
    <source>
        <dbReference type="Proteomes" id="UP001228113"/>
    </source>
</evidence>
<dbReference type="PRINTS" id="PR00344">
    <property type="entry name" value="BCTRLSENSOR"/>
</dbReference>
<dbReference type="EC" id="2.7.13.3" evidence="3"/>
<dbReference type="InterPro" id="IPR003594">
    <property type="entry name" value="HATPase_dom"/>
</dbReference>
<organism evidence="11 12">
    <name type="scientific">Mesoterricola sediminis</name>
    <dbReference type="NCBI Taxonomy" id="2927980"/>
    <lineage>
        <taxon>Bacteria</taxon>
        <taxon>Pseudomonadati</taxon>
        <taxon>Acidobacteriota</taxon>
        <taxon>Holophagae</taxon>
        <taxon>Holophagales</taxon>
        <taxon>Holophagaceae</taxon>
        <taxon>Mesoterricola</taxon>
    </lineage>
</organism>
<evidence type="ECO:0000256" key="5">
    <source>
        <dbReference type="ARBA" id="ARBA00022679"/>
    </source>
</evidence>
<keyword evidence="6 11" id="KW-0418">Kinase</keyword>
<dbReference type="SMART" id="SM00388">
    <property type="entry name" value="HisKA"/>
    <property type="match status" value="1"/>
</dbReference>
<dbReference type="InterPro" id="IPR004358">
    <property type="entry name" value="Sig_transdc_His_kin-like_C"/>
</dbReference>
<dbReference type="Gene3D" id="3.30.450.290">
    <property type="match status" value="1"/>
</dbReference>
<dbReference type="PANTHER" id="PTHR43065:SF42">
    <property type="entry name" value="TWO-COMPONENT SENSOR PPRA"/>
    <property type="match status" value="1"/>
</dbReference>
<comment type="subcellular location">
    <subcellularLocation>
        <location evidence="2">Membrane</location>
    </subcellularLocation>
</comment>
<accession>A0AA48KDI4</accession>
<evidence type="ECO:0000256" key="3">
    <source>
        <dbReference type="ARBA" id="ARBA00012438"/>
    </source>
</evidence>
<dbReference type="InterPro" id="IPR036890">
    <property type="entry name" value="HATPase_C_sf"/>
</dbReference>
<feature type="region of interest" description="Disordered" evidence="7">
    <location>
        <begin position="491"/>
        <end position="510"/>
    </location>
</feature>
<keyword evidence="4" id="KW-0597">Phosphoprotein</keyword>
<dbReference type="RefSeq" id="WP_316410674.1">
    <property type="nucleotide sequence ID" value="NZ_AP027081.1"/>
</dbReference>
<feature type="domain" description="HAMP" evidence="10">
    <location>
        <begin position="217"/>
        <end position="269"/>
    </location>
</feature>
<keyword evidence="8" id="KW-0812">Transmembrane</keyword>
<dbReference type="InterPro" id="IPR005467">
    <property type="entry name" value="His_kinase_dom"/>
</dbReference>
<dbReference type="KEGG" id="msea:METESE_33070"/>
<protein>
    <recommendedName>
        <fullName evidence="3">histidine kinase</fullName>
        <ecNumber evidence="3">2.7.13.3</ecNumber>
    </recommendedName>
</protein>
<dbReference type="InterPro" id="IPR003660">
    <property type="entry name" value="HAMP_dom"/>
</dbReference>
<dbReference type="AlphaFoldDB" id="A0AA48KDI4"/>
<feature type="domain" description="Histidine kinase" evidence="9">
    <location>
        <begin position="286"/>
        <end position="496"/>
    </location>
</feature>
<name>A0AA48KDI4_9BACT</name>
<evidence type="ECO:0000259" key="10">
    <source>
        <dbReference type="PROSITE" id="PS50885"/>
    </source>
</evidence>
<proteinExistence type="predicted"/>
<dbReference type="InterPro" id="IPR036097">
    <property type="entry name" value="HisK_dim/P_sf"/>
</dbReference>
<feature type="transmembrane region" description="Helical" evidence="8">
    <location>
        <begin position="6"/>
        <end position="29"/>
    </location>
</feature>
<dbReference type="GO" id="GO:0000155">
    <property type="term" value="F:phosphorelay sensor kinase activity"/>
    <property type="evidence" value="ECO:0007669"/>
    <property type="project" value="InterPro"/>
</dbReference>
<dbReference type="CDD" id="cd06225">
    <property type="entry name" value="HAMP"/>
    <property type="match status" value="1"/>
</dbReference>
<dbReference type="SUPFAM" id="SSF55874">
    <property type="entry name" value="ATPase domain of HSP90 chaperone/DNA topoisomerase II/histidine kinase"/>
    <property type="match status" value="1"/>
</dbReference>